<dbReference type="eggNOG" id="COG0746">
    <property type="taxonomic scope" value="Bacteria"/>
</dbReference>
<evidence type="ECO:0000256" key="6">
    <source>
        <dbReference type="ARBA" id="ARBA00023134"/>
    </source>
</evidence>
<dbReference type="AlphaFoldDB" id="N8W3B1"/>
<dbReference type="GO" id="GO:0005525">
    <property type="term" value="F:GTP binding"/>
    <property type="evidence" value="ECO:0007669"/>
    <property type="project" value="UniProtKB-KW"/>
</dbReference>
<dbReference type="SUPFAM" id="SSF53448">
    <property type="entry name" value="Nucleotide-diphospho-sugar transferases"/>
    <property type="match status" value="1"/>
</dbReference>
<dbReference type="HOGENOM" id="CLU_055597_5_1_6"/>
<keyword evidence="4" id="KW-0547">Nucleotide-binding</keyword>
<dbReference type="CDD" id="cd02503">
    <property type="entry name" value="MobA"/>
    <property type="match status" value="1"/>
</dbReference>
<dbReference type="Gene3D" id="3.90.550.10">
    <property type="entry name" value="Spore Coat Polysaccharide Biosynthesis Protein SpsA, Chain A"/>
    <property type="match status" value="1"/>
</dbReference>
<dbReference type="GO" id="GO:0046872">
    <property type="term" value="F:metal ion binding"/>
    <property type="evidence" value="ECO:0007669"/>
    <property type="project" value="UniProtKB-KW"/>
</dbReference>
<sequence length="202" mass="23385">MNTEYLVTDLVILAGGQARRMNGVNKLLQQFDEQIQLLKISEHFKTQVQQIWVNSHRDRSIYQQIEPDIQCYADDQQGFLGPLMGMKSAWSHVKADYVLFIPCDVTYIPNQVLVKLHRALHKNLQTQVAYVTMNGDALYPFCLLKRESLSVLEQAIAENKLSLRDCFKQLNAQTVAFQKQSLFCHSINSLDELQQYKQMKVF</sequence>
<dbReference type="GO" id="GO:0016779">
    <property type="term" value="F:nucleotidyltransferase activity"/>
    <property type="evidence" value="ECO:0007669"/>
    <property type="project" value="TreeGrafter"/>
</dbReference>
<evidence type="ECO:0000256" key="4">
    <source>
        <dbReference type="ARBA" id="ARBA00022741"/>
    </source>
</evidence>
<evidence type="ECO:0000313" key="10">
    <source>
        <dbReference type="Proteomes" id="UP000013049"/>
    </source>
</evidence>
<evidence type="ECO:0000256" key="7">
    <source>
        <dbReference type="ARBA" id="ARBA00023150"/>
    </source>
</evidence>
<dbReference type="InterPro" id="IPR029044">
    <property type="entry name" value="Nucleotide-diphossugar_trans"/>
</dbReference>
<reference evidence="9 10" key="1">
    <citation type="submission" date="2013-02" db="EMBL/GenBank/DDBJ databases">
        <title>The Genome Sequence of Acinetobacter sp. NIPH 758.</title>
        <authorList>
            <consortium name="The Broad Institute Genome Sequencing Platform"/>
            <consortium name="The Broad Institute Genome Sequencing Center for Infectious Disease"/>
            <person name="Cerqueira G."/>
            <person name="Feldgarden M."/>
            <person name="Courvalin P."/>
            <person name="Perichon B."/>
            <person name="Grillot-Courvalin C."/>
            <person name="Clermont D."/>
            <person name="Rocha E."/>
            <person name="Yoon E.-J."/>
            <person name="Nemec A."/>
            <person name="Walker B."/>
            <person name="Young S.K."/>
            <person name="Zeng Q."/>
            <person name="Gargeya S."/>
            <person name="Fitzgerald M."/>
            <person name="Haas B."/>
            <person name="Abouelleil A."/>
            <person name="Alvarado L."/>
            <person name="Arachchi H.M."/>
            <person name="Berlin A.M."/>
            <person name="Chapman S.B."/>
            <person name="Dewar J."/>
            <person name="Goldberg J."/>
            <person name="Griggs A."/>
            <person name="Gujja S."/>
            <person name="Hansen M."/>
            <person name="Howarth C."/>
            <person name="Imamovic A."/>
            <person name="Larimer J."/>
            <person name="McCowan C."/>
            <person name="Murphy C."/>
            <person name="Neiman D."/>
            <person name="Pearson M."/>
            <person name="Priest M."/>
            <person name="Roberts A."/>
            <person name="Saif S."/>
            <person name="Shea T."/>
            <person name="Sisk P."/>
            <person name="Sykes S."/>
            <person name="Wortman J."/>
            <person name="Nusbaum C."/>
            <person name="Birren B."/>
        </authorList>
    </citation>
    <scope>NUCLEOTIDE SEQUENCE [LARGE SCALE GENOMIC DNA]</scope>
    <source>
        <strain evidence="9 10">NIPH 758</strain>
    </source>
</reference>
<keyword evidence="1" id="KW-0963">Cytoplasm</keyword>
<feature type="domain" description="MobA-like NTP transferase" evidence="8">
    <location>
        <begin position="11"/>
        <end position="170"/>
    </location>
</feature>
<evidence type="ECO:0000259" key="8">
    <source>
        <dbReference type="Pfam" id="PF12804"/>
    </source>
</evidence>
<evidence type="ECO:0000256" key="1">
    <source>
        <dbReference type="ARBA" id="ARBA00022490"/>
    </source>
</evidence>
<keyword evidence="2" id="KW-0808">Transferase</keyword>
<keyword evidence="5" id="KW-0460">Magnesium</keyword>
<protein>
    <submittedName>
        <fullName evidence="9">Molybdopterin-guanine dinucleotide biosynthesis protein A</fullName>
    </submittedName>
</protein>
<keyword evidence="7" id="KW-0501">Molybdenum cofactor biosynthesis</keyword>
<proteinExistence type="predicted"/>
<dbReference type="PANTHER" id="PTHR19136:SF81">
    <property type="entry name" value="MOLYBDENUM COFACTOR GUANYLYLTRANSFERASE"/>
    <property type="match status" value="1"/>
</dbReference>
<dbReference type="PANTHER" id="PTHR19136">
    <property type="entry name" value="MOLYBDENUM COFACTOR GUANYLYLTRANSFERASE"/>
    <property type="match status" value="1"/>
</dbReference>
<dbReference type="PATRIC" id="fig|1217712.3.peg.2334"/>
<evidence type="ECO:0000256" key="3">
    <source>
        <dbReference type="ARBA" id="ARBA00022723"/>
    </source>
</evidence>
<accession>N8W3B1</accession>
<evidence type="ECO:0000313" key="9">
    <source>
        <dbReference type="EMBL" id="ENU91333.1"/>
    </source>
</evidence>
<dbReference type="GO" id="GO:0006777">
    <property type="term" value="P:Mo-molybdopterin cofactor biosynthetic process"/>
    <property type="evidence" value="ECO:0007669"/>
    <property type="project" value="UniProtKB-KW"/>
</dbReference>
<keyword evidence="3" id="KW-0479">Metal-binding</keyword>
<dbReference type="InterPro" id="IPR025877">
    <property type="entry name" value="MobA-like_NTP_Trfase"/>
</dbReference>
<keyword evidence="6" id="KW-0342">GTP-binding</keyword>
<dbReference type="Pfam" id="PF12804">
    <property type="entry name" value="NTP_transf_3"/>
    <property type="match status" value="1"/>
</dbReference>
<dbReference type="RefSeq" id="WP_004771953.1">
    <property type="nucleotide sequence ID" value="NZ_KB849357.1"/>
</dbReference>
<dbReference type="EMBL" id="APPC01000018">
    <property type="protein sequence ID" value="ENU91333.1"/>
    <property type="molecule type" value="Genomic_DNA"/>
</dbReference>
<evidence type="ECO:0000256" key="2">
    <source>
        <dbReference type="ARBA" id="ARBA00022679"/>
    </source>
</evidence>
<gene>
    <name evidence="9" type="ORF">F971_02425</name>
</gene>
<evidence type="ECO:0000256" key="5">
    <source>
        <dbReference type="ARBA" id="ARBA00022842"/>
    </source>
</evidence>
<dbReference type="Proteomes" id="UP000013049">
    <property type="component" value="Unassembled WGS sequence"/>
</dbReference>
<comment type="caution">
    <text evidence="9">The sequence shown here is derived from an EMBL/GenBank/DDBJ whole genome shotgun (WGS) entry which is preliminary data.</text>
</comment>
<dbReference type="InterPro" id="IPR013482">
    <property type="entry name" value="Molybde_CF_guanTrfase"/>
</dbReference>
<organism evidence="9 10">
    <name type="scientific">Acinetobacter vivianii</name>
    <dbReference type="NCBI Taxonomy" id="1776742"/>
    <lineage>
        <taxon>Bacteria</taxon>
        <taxon>Pseudomonadati</taxon>
        <taxon>Pseudomonadota</taxon>
        <taxon>Gammaproteobacteria</taxon>
        <taxon>Moraxellales</taxon>
        <taxon>Moraxellaceae</taxon>
        <taxon>Acinetobacter</taxon>
    </lineage>
</organism>
<name>N8W3B1_9GAMM</name>